<evidence type="ECO:0000313" key="2">
    <source>
        <dbReference type="EMBL" id="OHS96674.1"/>
    </source>
</evidence>
<dbReference type="RefSeq" id="XP_068349811.1">
    <property type="nucleotide sequence ID" value="XM_068495086.1"/>
</dbReference>
<feature type="region of interest" description="Disordered" evidence="1">
    <location>
        <begin position="1"/>
        <end position="27"/>
    </location>
</feature>
<dbReference type="VEuPathDB" id="TrichDB:TRFO_09831"/>
<sequence length="215" mass="26035">MQKPHEYRPQMPSIDDQPRYTARRFRRKKVNVNEFTERDRNIRMANNHETETEFTRRTMMESDARRYTPSRDAINHYFWARSNISPADREKMSQNVDIYMKKLKASRPKREKTLLPRELKLNEIPADLHGPWSDHVAPRVSRRISREFDKSDYYKSQSKPLTPVQTDHFVFKAFREYIENNQERVPSILFDEIEQKLSQMKKESAGQPRKRKRIY</sequence>
<gene>
    <name evidence="2" type="ORF">TRFO_09831</name>
</gene>
<dbReference type="AlphaFoldDB" id="A0A1J4JBU9"/>
<dbReference type="Proteomes" id="UP000179807">
    <property type="component" value="Unassembled WGS sequence"/>
</dbReference>
<accession>A0A1J4JBU9</accession>
<evidence type="ECO:0000256" key="1">
    <source>
        <dbReference type="SAM" id="MobiDB-lite"/>
    </source>
</evidence>
<dbReference type="GeneID" id="94829790"/>
<keyword evidence="3" id="KW-1185">Reference proteome</keyword>
<organism evidence="2 3">
    <name type="scientific">Tritrichomonas foetus</name>
    <dbReference type="NCBI Taxonomy" id="1144522"/>
    <lineage>
        <taxon>Eukaryota</taxon>
        <taxon>Metamonada</taxon>
        <taxon>Parabasalia</taxon>
        <taxon>Tritrichomonadida</taxon>
        <taxon>Tritrichomonadidae</taxon>
        <taxon>Tritrichomonas</taxon>
    </lineage>
</organism>
<name>A0A1J4JBU9_9EUKA</name>
<protein>
    <submittedName>
        <fullName evidence="2">Uncharacterized protein</fullName>
    </submittedName>
</protein>
<proteinExistence type="predicted"/>
<dbReference type="EMBL" id="MLAK01001160">
    <property type="protein sequence ID" value="OHS96674.1"/>
    <property type="molecule type" value="Genomic_DNA"/>
</dbReference>
<evidence type="ECO:0000313" key="3">
    <source>
        <dbReference type="Proteomes" id="UP000179807"/>
    </source>
</evidence>
<reference evidence="2" key="1">
    <citation type="submission" date="2016-10" db="EMBL/GenBank/DDBJ databases">
        <authorList>
            <person name="Benchimol M."/>
            <person name="Almeida L.G."/>
            <person name="Vasconcelos A.T."/>
            <person name="Perreira-Neves A."/>
            <person name="Rosa I.A."/>
            <person name="Tasca T."/>
            <person name="Bogo M.R."/>
            <person name="de Souza W."/>
        </authorList>
    </citation>
    <scope>NUCLEOTIDE SEQUENCE [LARGE SCALE GENOMIC DNA]</scope>
    <source>
        <strain evidence="2">K</strain>
    </source>
</reference>
<comment type="caution">
    <text evidence="2">The sequence shown here is derived from an EMBL/GenBank/DDBJ whole genome shotgun (WGS) entry which is preliminary data.</text>
</comment>